<gene>
    <name evidence="6" type="ORF">MNOR_LOCUS30208</name>
</gene>
<protein>
    <recommendedName>
        <fullName evidence="5">Selenoprotein F/M domain-containing protein</fullName>
    </recommendedName>
</protein>
<keyword evidence="3" id="KW-1133">Transmembrane helix</keyword>
<keyword evidence="7" id="KW-1185">Reference proteome</keyword>
<feature type="transmembrane region" description="Helical" evidence="3">
    <location>
        <begin position="143"/>
        <end position="164"/>
    </location>
</feature>
<keyword evidence="3" id="KW-0472">Membrane</keyword>
<comment type="similarity">
    <text evidence="1">Belongs to the selenoprotein M/F family.</text>
</comment>
<dbReference type="SUPFAM" id="SSF52833">
    <property type="entry name" value="Thioredoxin-like"/>
    <property type="match status" value="1"/>
</dbReference>
<feature type="domain" description="Selenoprotein F/M" evidence="5">
    <location>
        <begin position="35"/>
        <end position="103"/>
    </location>
</feature>
<accession>A0AAV2S0B5</accession>
<feature type="signal peptide" evidence="4">
    <location>
        <begin position="1"/>
        <end position="18"/>
    </location>
</feature>
<evidence type="ECO:0000256" key="2">
    <source>
        <dbReference type="SAM" id="MobiDB-lite"/>
    </source>
</evidence>
<organism evidence="6 7">
    <name type="scientific">Meganyctiphanes norvegica</name>
    <name type="common">Northern krill</name>
    <name type="synonym">Thysanopoda norvegica</name>
    <dbReference type="NCBI Taxonomy" id="48144"/>
    <lineage>
        <taxon>Eukaryota</taxon>
        <taxon>Metazoa</taxon>
        <taxon>Ecdysozoa</taxon>
        <taxon>Arthropoda</taxon>
        <taxon>Crustacea</taxon>
        <taxon>Multicrustacea</taxon>
        <taxon>Malacostraca</taxon>
        <taxon>Eumalacostraca</taxon>
        <taxon>Eucarida</taxon>
        <taxon>Euphausiacea</taxon>
        <taxon>Euphausiidae</taxon>
        <taxon>Meganyctiphanes</taxon>
    </lineage>
</organism>
<evidence type="ECO:0000256" key="4">
    <source>
        <dbReference type="SAM" id="SignalP"/>
    </source>
</evidence>
<dbReference type="EMBL" id="CAXKWB010036466">
    <property type="protein sequence ID" value="CAL4148260.1"/>
    <property type="molecule type" value="Genomic_DNA"/>
</dbReference>
<dbReference type="InterPro" id="IPR038219">
    <property type="entry name" value="Sep15/SelM_sf"/>
</dbReference>
<dbReference type="InterPro" id="IPR014912">
    <property type="entry name" value="Sep15_SelM_dom"/>
</dbReference>
<evidence type="ECO:0000313" key="7">
    <source>
        <dbReference type="Proteomes" id="UP001497623"/>
    </source>
</evidence>
<comment type="caution">
    <text evidence="6">The sequence shown here is derived from an EMBL/GenBank/DDBJ whole genome shotgun (WGS) entry which is preliminary data.</text>
</comment>
<name>A0AAV2S0B5_MEGNR</name>
<proteinExistence type="inferred from homology"/>
<reference evidence="6 7" key="1">
    <citation type="submission" date="2024-05" db="EMBL/GenBank/DDBJ databases">
        <authorList>
            <person name="Wallberg A."/>
        </authorList>
    </citation>
    <scope>NUCLEOTIDE SEQUENCE [LARGE SCALE GENOMIC DNA]</scope>
</reference>
<evidence type="ECO:0000259" key="5">
    <source>
        <dbReference type="Pfam" id="PF08806"/>
    </source>
</evidence>
<feature type="non-terminal residue" evidence="6">
    <location>
        <position position="258"/>
    </location>
</feature>
<dbReference type="AlphaFoldDB" id="A0AAV2S0B5"/>
<evidence type="ECO:0000256" key="1">
    <source>
        <dbReference type="ARBA" id="ARBA00005742"/>
    </source>
</evidence>
<evidence type="ECO:0000256" key="3">
    <source>
        <dbReference type="SAM" id="Phobius"/>
    </source>
</evidence>
<dbReference type="Proteomes" id="UP001497623">
    <property type="component" value="Unassembled WGS sequence"/>
</dbReference>
<dbReference type="InterPro" id="IPR036249">
    <property type="entry name" value="Thioredoxin-like_sf"/>
</dbReference>
<evidence type="ECO:0000313" key="6">
    <source>
        <dbReference type="EMBL" id="CAL4148260.1"/>
    </source>
</evidence>
<keyword evidence="3" id="KW-0812">Transmembrane</keyword>
<dbReference type="Gene3D" id="3.40.30.50">
    <property type="entry name" value="Sep15/SelM thioredoxin-like domain, active-site redox motif"/>
    <property type="match status" value="1"/>
</dbReference>
<feature type="chain" id="PRO_5043618170" description="Selenoprotein F/M domain-containing protein" evidence="4">
    <location>
        <begin position="19"/>
        <end position="258"/>
    </location>
</feature>
<dbReference type="Pfam" id="PF08806">
    <property type="entry name" value="Sep15_SelM"/>
    <property type="match status" value="1"/>
</dbReference>
<feature type="region of interest" description="Disordered" evidence="2">
    <location>
        <begin position="201"/>
        <end position="238"/>
    </location>
</feature>
<sequence>MLYILISLVIVILGRVDGNKSGAISKAIFKNCLGPTCRLHMLPGFKEFVNEELLMYDSVFYESVPECPPEIVFLNNDEEVVKRISVKDKSIKDIKEILKRHGFHKIYGDDMEHISLYSAIPEKLESNEDQVLHNHRPNRNIDIYLIVIVLVLCIICCCGFCSIIRNKAMDEEPPNLLSAVMASNQQQQLIRIRANHIQQQSAPSAPPYPVQDNHYLPQPTYPSQGPYPGTYATSLHMGGDQHPTYSQRQLAFNPNYAH</sequence>
<keyword evidence="4" id="KW-0732">Signal</keyword>